<organism evidence="1 2">
    <name type="scientific">Scutellospora calospora</name>
    <dbReference type="NCBI Taxonomy" id="85575"/>
    <lineage>
        <taxon>Eukaryota</taxon>
        <taxon>Fungi</taxon>
        <taxon>Fungi incertae sedis</taxon>
        <taxon>Mucoromycota</taxon>
        <taxon>Glomeromycotina</taxon>
        <taxon>Glomeromycetes</taxon>
        <taxon>Diversisporales</taxon>
        <taxon>Gigasporaceae</taxon>
        <taxon>Scutellospora</taxon>
    </lineage>
</organism>
<evidence type="ECO:0000313" key="1">
    <source>
        <dbReference type="EMBL" id="CAG8510728.1"/>
    </source>
</evidence>
<accession>A0ACA9L6W9</accession>
<proteinExistence type="predicted"/>
<evidence type="ECO:0000313" key="2">
    <source>
        <dbReference type="Proteomes" id="UP000789860"/>
    </source>
</evidence>
<dbReference type="Proteomes" id="UP000789860">
    <property type="component" value="Unassembled WGS sequence"/>
</dbReference>
<name>A0ACA9L6W9_9GLOM</name>
<sequence length="171" mass="20168">MIQLLPNELQIQVLSKVITKTNFKYFCTLRTVCKKWGILVPLVMQEVAMCEFVNPDLYFSLKLESIDWKVVLFKNSPTTYDYDAKTFTFLFDHDEYNHIFYNYQKIPINVNFAASMDNGRDDDDDFSVNTFSTNFGKLTFQGFVNGDIYKHKFDHQNSLCFKRVTNENKKN</sequence>
<gene>
    <name evidence="1" type="ORF">SCALOS_LOCUS3647</name>
</gene>
<comment type="caution">
    <text evidence="1">The sequence shown here is derived from an EMBL/GenBank/DDBJ whole genome shotgun (WGS) entry which is preliminary data.</text>
</comment>
<protein>
    <submittedName>
        <fullName evidence="1">5107_t:CDS:1</fullName>
    </submittedName>
</protein>
<keyword evidence="2" id="KW-1185">Reference proteome</keyword>
<feature type="non-terminal residue" evidence="1">
    <location>
        <position position="171"/>
    </location>
</feature>
<reference evidence="1" key="1">
    <citation type="submission" date="2021-06" db="EMBL/GenBank/DDBJ databases">
        <authorList>
            <person name="Kallberg Y."/>
            <person name="Tangrot J."/>
            <person name="Rosling A."/>
        </authorList>
    </citation>
    <scope>NUCLEOTIDE SEQUENCE</scope>
    <source>
        <strain evidence="1">AU212A</strain>
    </source>
</reference>
<dbReference type="EMBL" id="CAJVPM010004220">
    <property type="protein sequence ID" value="CAG8510728.1"/>
    <property type="molecule type" value="Genomic_DNA"/>
</dbReference>